<proteinExistence type="predicted"/>
<dbReference type="RefSeq" id="WP_058898678.1">
    <property type="nucleotide sequence ID" value="NZ_CP013068.1"/>
</dbReference>
<protein>
    <submittedName>
        <fullName evidence="1">Uncharacterized protein</fullName>
    </submittedName>
</protein>
<dbReference type="Proteomes" id="UP000064921">
    <property type="component" value="Chromosome"/>
</dbReference>
<evidence type="ECO:0000313" key="2">
    <source>
        <dbReference type="Proteomes" id="UP000064921"/>
    </source>
</evidence>
<dbReference type="AlphaFoldDB" id="A0A0U3NBX3"/>
<sequence length="86" mass="9117">MSVADKILGTVNAPYGVKVSACDLAAAISDMASVTAFHMQAFSFFSEVRPELQRAFVAEMKLSEDDVASVAKGFEKLAGYQLPLAG</sequence>
<organism evidence="1 2">
    <name type="scientific">Pannonibacter phragmitetus</name>
    <dbReference type="NCBI Taxonomy" id="121719"/>
    <lineage>
        <taxon>Bacteria</taxon>
        <taxon>Pseudomonadati</taxon>
        <taxon>Pseudomonadota</taxon>
        <taxon>Alphaproteobacteria</taxon>
        <taxon>Hyphomicrobiales</taxon>
        <taxon>Stappiaceae</taxon>
        <taxon>Pannonibacter</taxon>
    </lineage>
</organism>
<keyword evidence="2" id="KW-1185">Reference proteome</keyword>
<accession>A0A0U3NBX3</accession>
<dbReference type="STRING" id="121719.APZ00_08655"/>
<gene>
    <name evidence="1" type="ORF">APZ00_08655</name>
</gene>
<name>A0A0U3NBX3_9HYPH</name>
<evidence type="ECO:0000313" key="1">
    <source>
        <dbReference type="EMBL" id="ALV27120.1"/>
    </source>
</evidence>
<dbReference type="EMBL" id="CP013068">
    <property type="protein sequence ID" value="ALV27120.1"/>
    <property type="molecule type" value="Genomic_DNA"/>
</dbReference>
<dbReference type="KEGG" id="pphr:APZ00_08655"/>
<reference evidence="1 2" key="1">
    <citation type="submission" date="2015-10" db="EMBL/GenBank/DDBJ databases">
        <title>The world's first case of liver abscess caused by Pannonibacter phragmitetus.</title>
        <authorList>
            <person name="Ming D."/>
            <person name="Wang M."/>
            <person name="Zhou Y."/>
            <person name="Jiang T."/>
            <person name="Hu S."/>
        </authorList>
    </citation>
    <scope>NUCLEOTIDE SEQUENCE [LARGE SCALE GENOMIC DNA]</scope>
    <source>
        <strain evidence="1 2">31801</strain>
    </source>
</reference>